<dbReference type="InterPro" id="IPR023765">
    <property type="entry name" value="SBP_5_CS"/>
</dbReference>
<feature type="region of interest" description="Disordered" evidence="4">
    <location>
        <begin position="37"/>
        <end position="63"/>
    </location>
</feature>
<dbReference type="InterPro" id="IPR000914">
    <property type="entry name" value="SBP_5_dom"/>
</dbReference>
<dbReference type="RefSeq" id="WP_122907820.1">
    <property type="nucleotide sequence ID" value="NZ_CBCSBE010000002.1"/>
</dbReference>
<gene>
    <name evidence="6" type="ORF">EDM52_04390</name>
</gene>
<evidence type="ECO:0000259" key="5">
    <source>
        <dbReference type="Pfam" id="PF00496"/>
    </source>
</evidence>
<proteinExistence type="inferred from homology"/>
<feature type="domain" description="Solute-binding protein family 5" evidence="5">
    <location>
        <begin position="108"/>
        <end position="458"/>
    </location>
</feature>
<protein>
    <submittedName>
        <fullName evidence="6">ABC transporter substrate-binding protein</fullName>
    </submittedName>
</protein>
<dbReference type="CDD" id="cd08502">
    <property type="entry name" value="PBP2_NikA_DppA_OppA_like_16"/>
    <property type="match status" value="1"/>
</dbReference>
<feature type="compositionally biased region" description="Polar residues" evidence="4">
    <location>
        <begin position="37"/>
        <end position="61"/>
    </location>
</feature>
<dbReference type="GO" id="GO:0042597">
    <property type="term" value="C:periplasmic space"/>
    <property type="evidence" value="ECO:0007669"/>
    <property type="project" value="UniProtKB-ARBA"/>
</dbReference>
<evidence type="ECO:0000256" key="4">
    <source>
        <dbReference type="SAM" id="MobiDB-lite"/>
    </source>
</evidence>
<evidence type="ECO:0000313" key="6">
    <source>
        <dbReference type="EMBL" id="RNB76156.1"/>
    </source>
</evidence>
<dbReference type="OrthoDB" id="9796817at2"/>
<comment type="subcellular location">
    <subcellularLocation>
        <location evidence="1">Cell membrane</location>
        <topology evidence="1">Lipid-anchor</topology>
    </subcellularLocation>
</comment>
<dbReference type="GO" id="GO:1904680">
    <property type="term" value="F:peptide transmembrane transporter activity"/>
    <property type="evidence" value="ECO:0007669"/>
    <property type="project" value="TreeGrafter"/>
</dbReference>
<dbReference type="Gene3D" id="3.40.190.10">
    <property type="entry name" value="Periplasmic binding protein-like II"/>
    <property type="match status" value="1"/>
</dbReference>
<dbReference type="GO" id="GO:0043190">
    <property type="term" value="C:ATP-binding cassette (ABC) transporter complex"/>
    <property type="evidence" value="ECO:0007669"/>
    <property type="project" value="InterPro"/>
</dbReference>
<dbReference type="InterPro" id="IPR039424">
    <property type="entry name" value="SBP_5"/>
</dbReference>
<comment type="similarity">
    <text evidence="2">Belongs to the bacterial solute-binding protein 5 family.</text>
</comment>
<evidence type="ECO:0000256" key="3">
    <source>
        <dbReference type="ARBA" id="ARBA00022729"/>
    </source>
</evidence>
<dbReference type="GO" id="GO:0015833">
    <property type="term" value="P:peptide transport"/>
    <property type="evidence" value="ECO:0007669"/>
    <property type="project" value="TreeGrafter"/>
</dbReference>
<dbReference type="AlphaFoldDB" id="A0A3M8CK79"/>
<dbReference type="PIRSF" id="PIRSF002741">
    <property type="entry name" value="MppA"/>
    <property type="match status" value="1"/>
</dbReference>
<dbReference type="Gene3D" id="3.10.105.10">
    <property type="entry name" value="Dipeptide-binding Protein, Domain 3"/>
    <property type="match status" value="1"/>
</dbReference>
<dbReference type="PANTHER" id="PTHR30290:SF38">
    <property type="entry name" value="D,D-DIPEPTIDE-BINDING PERIPLASMIC PROTEIN DDPA-RELATED"/>
    <property type="match status" value="1"/>
</dbReference>
<dbReference type="Proteomes" id="UP000282028">
    <property type="component" value="Unassembled WGS sequence"/>
</dbReference>
<dbReference type="PROSITE" id="PS51257">
    <property type="entry name" value="PROKAR_LIPOPROTEIN"/>
    <property type="match status" value="1"/>
</dbReference>
<keyword evidence="3" id="KW-0732">Signal</keyword>
<evidence type="ECO:0000256" key="2">
    <source>
        <dbReference type="ARBA" id="ARBA00005695"/>
    </source>
</evidence>
<sequence length="551" mass="60320">MEKRRSLFTDSPLKKKLLPILLASVFALTACGGQTTGGHTSEGNAGSGSTSAQGNSTQAESPATGGVINIAYPAKAATLDPHTTTNASTKDIARQIFEPLVTLNSKYEVVPMLAESYEVSQDGLSITFPLRKGVKFHNGKEMTADDVVASMNKWLKVSTQGKANLSGAAFTAKDPGTVVLTLQKPSLLTLHILADTAPFPAIMPKEIIEESGVEAVKTFIGTGPFQLEEWKQDQYVHLKKYPDYASRTEASDGLGGKKEALVDDLYFHYVTDESTRVAGITTGEYDIAFSIPFDNAEQIENSPDVSSFVSEGGMTTFVFNKKSGLFSNVKARQAVNAALDIEEILISAYRDSRYYTLDSGLALPNQSDWHSQAGKEEYNQHNLDKAKQLLAESGYKGEEVTILVTRDYPDYYNAAVVAQQQLQAIGLNAKLDVYDWPTMQERRKDEKVWDFFVVGFAVRPTLHQLPFLDSRGGYPGWTNSPEIDKLLDEIQSAPSIAEAKPLVDQLQALVWQELPIIKLGNRVNMAAVANHVQGLQDVIGPILWNVSTTKK</sequence>
<dbReference type="EMBL" id="RHHR01000008">
    <property type="protein sequence ID" value="RNB76156.1"/>
    <property type="molecule type" value="Genomic_DNA"/>
</dbReference>
<comment type="caution">
    <text evidence="6">The sequence shown here is derived from an EMBL/GenBank/DDBJ whole genome shotgun (WGS) entry which is preliminary data.</text>
</comment>
<dbReference type="Pfam" id="PF00496">
    <property type="entry name" value="SBP_bac_5"/>
    <property type="match status" value="1"/>
</dbReference>
<dbReference type="SUPFAM" id="SSF53850">
    <property type="entry name" value="Periplasmic binding protein-like II"/>
    <property type="match status" value="1"/>
</dbReference>
<evidence type="ECO:0000313" key="7">
    <source>
        <dbReference type="Proteomes" id="UP000282028"/>
    </source>
</evidence>
<accession>A0A3M8CK79</accession>
<dbReference type="PROSITE" id="PS01040">
    <property type="entry name" value="SBP_BACTERIAL_5"/>
    <property type="match status" value="1"/>
</dbReference>
<name>A0A3M8CK79_9BACL</name>
<keyword evidence="7" id="KW-1185">Reference proteome</keyword>
<evidence type="ECO:0000256" key="1">
    <source>
        <dbReference type="ARBA" id="ARBA00004193"/>
    </source>
</evidence>
<dbReference type="PANTHER" id="PTHR30290">
    <property type="entry name" value="PERIPLASMIC BINDING COMPONENT OF ABC TRANSPORTER"/>
    <property type="match status" value="1"/>
</dbReference>
<reference evidence="6 7" key="1">
    <citation type="submission" date="2018-10" db="EMBL/GenBank/DDBJ databases">
        <title>Phylogenomics of Brevibacillus.</title>
        <authorList>
            <person name="Dunlap C."/>
        </authorList>
    </citation>
    <scope>NUCLEOTIDE SEQUENCE [LARGE SCALE GENOMIC DNA]</scope>
    <source>
        <strain evidence="6 7">JCM 12215</strain>
    </source>
</reference>
<organism evidence="6 7">
    <name type="scientific">Brevibacillus invocatus</name>
    <dbReference type="NCBI Taxonomy" id="173959"/>
    <lineage>
        <taxon>Bacteria</taxon>
        <taxon>Bacillati</taxon>
        <taxon>Bacillota</taxon>
        <taxon>Bacilli</taxon>
        <taxon>Bacillales</taxon>
        <taxon>Paenibacillaceae</taxon>
        <taxon>Brevibacillus</taxon>
    </lineage>
</organism>
<dbReference type="Gene3D" id="3.90.76.10">
    <property type="entry name" value="Dipeptide-binding Protein, Domain 1"/>
    <property type="match status" value="1"/>
</dbReference>
<dbReference type="InterPro" id="IPR030678">
    <property type="entry name" value="Peptide/Ni-bd"/>
</dbReference>